<dbReference type="AlphaFoldDB" id="A0A0L8GI09"/>
<evidence type="ECO:0000313" key="1">
    <source>
        <dbReference type="EMBL" id="KOF76622.1"/>
    </source>
</evidence>
<accession>A0A0L8GI09</accession>
<dbReference type="EMBL" id="KQ421731">
    <property type="protein sequence ID" value="KOF76622.1"/>
    <property type="molecule type" value="Genomic_DNA"/>
</dbReference>
<gene>
    <name evidence="1" type="ORF">OCBIM_22033119mg</name>
</gene>
<organism evidence="1">
    <name type="scientific">Octopus bimaculoides</name>
    <name type="common">California two-spotted octopus</name>
    <dbReference type="NCBI Taxonomy" id="37653"/>
    <lineage>
        <taxon>Eukaryota</taxon>
        <taxon>Metazoa</taxon>
        <taxon>Spiralia</taxon>
        <taxon>Lophotrochozoa</taxon>
        <taxon>Mollusca</taxon>
        <taxon>Cephalopoda</taxon>
        <taxon>Coleoidea</taxon>
        <taxon>Octopodiformes</taxon>
        <taxon>Octopoda</taxon>
        <taxon>Incirrata</taxon>
        <taxon>Octopodidae</taxon>
        <taxon>Octopus</taxon>
    </lineage>
</organism>
<protein>
    <submittedName>
        <fullName evidence="1">Uncharacterized protein</fullName>
    </submittedName>
</protein>
<reference evidence="1" key="1">
    <citation type="submission" date="2015-07" db="EMBL/GenBank/DDBJ databases">
        <title>MeaNS - Measles Nucleotide Surveillance Program.</title>
        <authorList>
            <person name="Tran T."/>
            <person name="Druce J."/>
        </authorList>
    </citation>
    <scope>NUCLEOTIDE SEQUENCE</scope>
    <source>
        <strain evidence="1">UCB-OBI-ISO-001</strain>
        <tissue evidence="1">Gonad</tissue>
    </source>
</reference>
<proteinExistence type="predicted"/>
<sequence>MDDICLPNALFYGWFSSSTRQQGHPLLHYKESLKTYLKICQINLKIWEVIALNKTQ</sequence>
<name>A0A0L8GI09_OCTBM</name>